<evidence type="ECO:0000256" key="4">
    <source>
        <dbReference type="ARBA" id="ARBA00022989"/>
    </source>
</evidence>
<organism evidence="8 9">
    <name type="scientific">Candidatus Colwellbacteria bacterium RBG_13_48_8</name>
    <dbReference type="NCBI Taxonomy" id="1797685"/>
    <lineage>
        <taxon>Bacteria</taxon>
        <taxon>Candidatus Colwelliibacteriota</taxon>
    </lineage>
</organism>
<dbReference type="GO" id="GO:0005886">
    <property type="term" value="C:plasma membrane"/>
    <property type="evidence" value="ECO:0007669"/>
    <property type="project" value="UniProtKB-SubCell"/>
</dbReference>
<reference evidence="8 9" key="1">
    <citation type="journal article" date="2016" name="Nat. Commun.">
        <title>Thousands of microbial genomes shed light on interconnected biogeochemical processes in an aquifer system.</title>
        <authorList>
            <person name="Anantharaman K."/>
            <person name="Brown C.T."/>
            <person name="Hug L.A."/>
            <person name="Sharon I."/>
            <person name="Castelle C.J."/>
            <person name="Probst A.J."/>
            <person name="Thomas B.C."/>
            <person name="Singh A."/>
            <person name="Wilkins M.J."/>
            <person name="Karaoz U."/>
            <person name="Brodie E.L."/>
            <person name="Williams K.H."/>
            <person name="Hubbard S.S."/>
            <person name="Banfield J.F."/>
        </authorList>
    </citation>
    <scope>NUCLEOTIDE SEQUENCE [LARGE SCALE GENOMIC DNA]</scope>
</reference>
<comment type="caution">
    <text evidence="8">The sequence shown here is derived from an EMBL/GenBank/DDBJ whole genome shotgun (WGS) entry which is preliminary data.</text>
</comment>
<sequence length="82" mass="9433">MNEKYTRRDHLAQSRTHLANERTMLAYLRTALAFLVLGAVIIKFFPPAYHIIGGLVSIFIGVVLLLYGTIRYLKWKKQIGNQ</sequence>
<keyword evidence="5 6" id="KW-0472">Membrane</keyword>
<accession>A0A1G1YX54</accession>
<dbReference type="EMBL" id="MHIT01000013">
    <property type="protein sequence ID" value="OGY56965.1"/>
    <property type="molecule type" value="Genomic_DNA"/>
</dbReference>
<feature type="transmembrane region" description="Helical" evidence="6">
    <location>
        <begin position="24"/>
        <end position="42"/>
    </location>
</feature>
<keyword evidence="3 6" id="KW-0812">Transmembrane</keyword>
<evidence type="ECO:0000313" key="9">
    <source>
        <dbReference type="Proteomes" id="UP000177062"/>
    </source>
</evidence>
<evidence type="ECO:0000259" key="7">
    <source>
        <dbReference type="Pfam" id="PF02656"/>
    </source>
</evidence>
<name>A0A1G1YX54_9BACT</name>
<evidence type="ECO:0000256" key="5">
    <source>
        <dbReference type="ARBA" id="ARBA00023136"/>
    </source>
</evidence>
<gene>
    <name evidence="8" type="ORF">A2Y84_00755</name>
</gene>
<feature type="domain" description="DUF202" evidence="7">
    <location>
        <begin position="15"/>
        <end position="74"/>
    </location>
</feature>
<evidence type="ECO:0000256" key="6">
    <source>
        <dbReference type="SAM" id="Phobius"/>
    </source>
</evidence>
<protein>
    <recommendedName>
        <fullName evidence="7">DUF202 domain-containing protein</fullName>
    </recommendedName>
</protein>
<dbReference type="Pfam" id="PF02656">
    <property type="entry name" value="DUF202"/>
    <property type="match status" value="1"/>
</dbReference>
<keyword evidence="2" id="KW-1003">Cell membrane</keyword>
<dbReference type="AlphaFoldDB" id="A0A1G1YX54"/>
<evidence type="ECO:0000256" key="3">
    <source>
        <dbReference type="ARBA" id="ARBA00022692"/>
    </source>
</evidence>
<dbReference type="InterPro" id="IPR052053">
    <property type="entry name" value="IM_YidH-like"/>
</dbReference>
<comment type="subcellular location">
    <subcellularLocation>
        <location evidence="1">Cell membrane</location>
        <topology evidence="1">Multi-pass membrane protein</topology>
    </subcellularLocation>
</comment>
<evidence type="ECO:0000256" key="1">
    <source>
        <dbReference type="ARBA" id="ARBA00004651"/>
    </source>
</evidence>
<keyword evidence="4 6" id="KW-1133">Transmembrane helix</keyword>
<dbReference type="InterPro" id="IPR003807">
    <property type="entry name" value="DUF202"/>
</dbReference>
<feature type="transmembrane region" description="Helical" evidence="6">
    <location>
        <begin position="48"/>
        <end position="67"/>
    </location>
</feature>
<evidence type="ECO:0000313" key="8">
    <source>
        <dbReference type="EMBL" id="OGY56965.1"/>
    </source>
</evidence>
<dbReference type="PANTHER" id="PTHR34187">
    <property type="entry name" value="FGR18P"/>
    <property type="match status" value="1"/>
</dbReference>
<evidence type="ECO:0000256" key="2">
    <source>
        <dbReference type="ARBA" id="ARBA00022475"/>
    </source>
</evidence>
<proteinExistence type="predicted"/>
<dbReference type="Proteomes" id="UP000177062">
    <property type="component" value="Unassembled WGS sequence"/>
</dbReference>
<dbReference type="PANTHER" id="PTHR34187:SF2">
    <property type="entry name" value="DUF202 DOMAIN-CONTAINING PROTEIN"/>
    <property type="match status" value="1"/>
</dbReference>